<sequence length="178" mass="18448">MDFTRPAPADPYSLLPAPAVFTLTGPDVVDGERLPVAYTVDGEALSPALEWSGAPAGTRSFAVSCFDPDAPSPSGYWHWNLVDLPAEVTSLPRGAGGADGGLLPAGAFQVRGDGGYPGFEGAGPPRGDHEHRYVFAVHALDAAPGRLVPGPGSTNAQVHVSIFFHLLGRATLTATYGR</sequence>
<dbReference type="CDD" id="cd00865">
    <property type="entry name" value="PEBP_bact_arch"/>
    <property type="match status" value="1"/>
</dbReference>
<dbReference type="InterPro" id="IPR036610">
    <property type="entry name" value="PEBP-like_sf"/>
</dbReference>
<reference evidence="2 3" key="1">
    <citation type="journal article" date="2021" name="Arch. Microbiol.">
        <title>Myceligenerans indicum sp. nov., an actinobacterium isolated from mangrove sediment of Sundarbans, India.</title>
        <authorList>
            <person name="Asha K."/>
            <person name="Bhadury P."/>
        </authorList>
    </citation>
    <scope>NUCLEOTIDE SEQUENCE [LARGE SCALE GENOMIC DNA]</scope>
    <source>
        <strain evidence="2 3">I2</strain>
    </source>
</reference>
<dbReference type="GO" id="GO:0004860">
    <property type="term" value="F:protein kinase inhibitor activity"/>
    <property type="evidence" value="ECO:0007669"/>
    <property type="project" value="UniProtKB-KW"/>
</dbReference>
<dbReference type="RefSeq" id="WP_201849830.1">
    <property type="nucleotide sequence ID" value="NZ_JABBYC010000043.1"/>
</dbReference>
<accession>A0ABS1LRE6</accession>
<comment type="similarity">
    <text evidence="1">Belongs to the UPF0098 family.</text>
</comment>
<dbReference type="Proteomes" id="UP000675409">
    <property type="component" value="Unassembled WGS sequence"/>
</dbReference>
<evidence type="ECO:0000313" key="3">
    <source>
        <dbReference type="Proteomes" id="UP000675409"/>
    </source>
</evidence>
<keyword evidence="2" id="KW-0649">Protein kinase inhibitor</keyword>
<dbReference type="SUPFAM" id="SSF49777">
    <property type="entry name" value="PEBP-like"/>
    <property type="match status" value="1"/>
</dbReference>
<dbReference type="PANTHER" id="PTHR30289:SF1">
    <property type="entry name" value="PEBP (PHOSPHATIDYLETHANOLAMINE-BINDING PROTEIN) FAMILY PROTEIN"/>
    <property type="match status" value="1"/>
</dbReference>
<keyword evidence="3" id="KW-1185">Reference proteome</keyword>
<dbReference type="NCBIfam" id="TIGR00481">
    <property type="entry name" value="YbhB/YbcL family Raf kinase inhibitor-like protein"/>
    <property type="match status" value="1"/>
</dbReference>
<evidence type="ECO:0000313" key="2">
    <source>
        <dbReference type="EMBL" id="MBL0888092.1"/>
    </source>
</evidence>
<evidence type="ECO:0000256" key="1">
    <source>
        <dbReference type="ARBA" id="ARBA00007120"/>
    </source>
</evidence>
<dbReference type="Gene3D" id="3.90.280.10">
    <property type="entry name" value="PEBP-like"/>
    <property type="match status" value="1"/>
</dbReference>
<dbReference type="EMBL" id="JABBYC010000043">
    <property type="protein sequence ID" value="MBL0888092.1"/>
    <property type="molecule type" value="Genomic_DNA"/>
</dbReference>
<comment type="caution">
    <text evidence="2">The sequence shown here is derived from an EMBL/GenBank/DDBJ whole genome shotgun (WGS) entry which is preliminary data.</text>
</comment>
<name>A0ABS1LRE6_9MICO</name>
<gene>
    <name evidence="2" type="ORF">HGK34_17675</name>
</gene>
<dbReference type="InterPro" id="IPR005247">
    <property type="entry name" value="YbhB_YbcL/LppC-like"/>
</dbReference>
<dbReference type="InterPro" id="IPR008914">
    <property type="entry name" value="PEBP"/>
</dbReference>
<organism evidence="2 3">
    <name type="scientific">Myceligenerans indicum</name>
    <dbReference type="NCBI Taxonomy" id="2593663"/>
    <lineage>
        <taxon>Bacteria</taxon>
        <taxon>Bacillati</taxon>
        <taxon>Actinomycetota</taxon>
        <taxon>Actinomycetes</taxon>
        <taxon>Micrococcales</taxon>
        <taxon>Promicromonosporaceae</taxon>
        <taxon>Myceligenerans</taxon>
    </lineage>
</organism>
<proteinExistence type="inferred from homology"/>
<dbReference type="PANTHER" id="PTHR30289">
    <property type="entry name" value="UNCHARACTERIZED PROTEIN YBCL-RELATED"/>
    <property type="match status" value="1"/>
</dbReference>
<dbReference type="Pfam" id="PF01161">
    <property type="entry name" value="PBP"/>
    <property type="match status" value="1"/>
</dbReference>
<protein>
    <submittedName>
        <fullName evidence="2">YbhB/YbcL family Raf kinase inhibitor-like protein</fullName>
    </submittedName>
</protein>